<dbReference type="EMBL" id="MWBQ01000018">
    <property type="protein sequence ID" value="OQA61440.1"/>
    <property type="molecule type" value="Genomic_DNA"/>
</dbReference>
<organism evidence="1">
    <name type="scientific">Candidatus Atribacter allofermentans</name>
    <dbReference type="NCBI Taxonomy" id="1852833"/>
    <lineage>
        <taxon>Bacteria</taxon>
        <taxon>Pseudomonadati</taxon>
        <taxon>Atribacterota</taxon>
        <taxon>Atribacteria</taxon>
        <taxon>Atribacterales</taxon>
        <taxon>Atribacteraceae</taxon>
        <taxon>Atribacter</taxon>
    </lineage>
</organism>
<evidence type="ECO:0000313" key="1">
    <source>
        <dbReference type="EMBL" id="OQA61440.1"/>
    </source>
</evidence>
<proteinExistence type="predicted"/>
<accession>A0A1V5T3U7</accession>
<gene>
    <name evidence="1" type="ORF">BWY41_00120</name>
</gene>
<name>A0A1V5T3U7_9BACT</name>
<comment type="caution">
    <text evidence="1">The sequence shown here is derived from an EMBL/GenBank/DDBJ whole genome shotgun (WGS) entry which is preliminary data.</text>
</comment>
<reference evidence="1" key="1">
    <citation type="submission" date="2017-02" db="EMBL/GenBank/DDBJ databases">
        <title>Delving into the versatile metabolic prowess of the omnipresent phylum Bacteroidetes.</title>
        <authorList>
            <person name="Nobu M.K."/>
            <person name="Mei R."/>
            <person name="Narihiro T."/>
            <person name="Kuroda K."/>
            <person name="Liu W.-T."/>
        </authorList>
    </citation>
    <scope>NUCLEOTIDE SEQUENCE</scope>
    <source>
        <strain evidence="1">ADurb.Bin276</strain>
    </source>
</reference>
<dbReference type="Proteomes" id="UP000485569">
    <property type="component" value="Unassembled WGS sequence"/>
</dbReference>
<protein>
    <submittedName>
        <fullName evidence="1">Uncharacterized protein</fullName>
    </submittedName>
</protein>
<sequence>MPYLSFFGVGVYSQGMIQTKTKEELLQEAIAEVEARRRAVMDIIDQAAIEAAQHTVSTMSFEGTCKEEIASRKLQSEAADRILDMAGFKIKRSEHSFDQEKPLGVVVLPQVLEEDL</sequence>
<dbReference type="AlphaFoldDB" id="A0A1V5T3U7"/>